<proteinExistence type="predicted"/>
<gene>
    <name evidence="2" type="ORF">EEL30_22890</name>
</gene>
<protein>
    <submittedName>
        <fullName evidence="2">(2Fe-2S)-binding protein</fullName>
    </submittedName>
</protein>
<sequence length="271" mass="31718">MKKIYVDLLDEMFNIHLLEPKGAYCSIPATDLLNESQMRKFLDQYAPIIKALDDTATAAYIASWFLTMATGLQYMVSVQNKALDLSLTNLIIHMSPKKEGSYTRISFQLRSWTETEAPWDGVERQEWRREVLSYLYGKTLRPLLECMSAVTGFNVGQMWGQLPTKFHYFIEDLVEKTTESEGKQRVIDDFDFLKQELSSSVFGRNKNPFDVKVRLIEHLEDPTKQLRMKNVCCRYFMTEGADYCYTCPRMREEDREARRIRHRSEIKKANA</sequence>
<accession>A0A518VD49</accession>
<dbReference type="InterPro" id="IPR022770">
    <property type="entry name" value="IucA/IucC-like_C"/>
</dbReference>
<feature type="domain" description="Aerobactin siderophore biosynthesis IucA/IucC-like C-terminal" evidence="1">
    <location>
        <begin position="64"/>
        <end position="218"/>
    </location>
</feature>
<dbReference type="AlphaFoldDB" id="A0A518VD49"/>
<dbReference type="EMBL" id="CP033464">
    <property type="protein sequence ID" value="QDX94879.1"/>
    <property type="molecule type" value="Genomic_DNA"/>
</dbReference>
<dbReference type="Pfam" id="PF06276">
    <property type="entry name" value="FhuF"/>
    <property type="match status" value="1"/>
</dbReference>
<reference evidence="2 3" key="1">
    <citation type="submission" date="2018-11" db="EMBL/GenBank/DDBJ databases">
        <title>Phylogenetic determinants of toxin gene distribution in genomes of Brevibacillus laterosporus.</title>
        <authorList>
            <person name="Glare T.R."/>
            <person name="Durrant A."/>
            <person name="Berry C."/>
            <person name="Palma L."/>
            <person name="Ormskirk M."/>
            <person name="Cox M.O."/>
        </authorList>
    </citation>
    <scope>NUCLEOTIDE SEQUENCE [LARGE SCALE GENOMIC DNA]</scope>
    <source>
        <strain evidence="2 3">1821L</strain>
    </source>
</reference>
<evidence type="ECO:0000313" key="3">
    <source>
        <dbReference type="Proteomes" id="UP000319432"/>
    </source>
</evidence>
<keyword evidence="3" id="KW-1185">Reference proteome</keyword>
<dbReference type="OrthoDB" id="2819999at2"/>
<name>A0A518VD49_BRELA</name>
<organism evidence="2 3">
    <name type="scientific">Brevibacillus laterosporus</name>
    <name type="common">Bacillus laterosporus</name>
    <dbReference type="NCBI Taxonomy" id="1465"/>
    <lineage>
        <taxon>Bacteria</taxon>
        <taxon>Bacillati</taxon>
        <taxon>Bacillota</taxon>
        <taxon>Bacilli</taxon>
        <taxon>Bacillales</taxon>
        <taxon>Paenibacillaceae</taxon>
        <taxon>Brevibacillus</taxon>
    </lineage>
</organism>
<evidence type="ECO:0000259" key="1">
    <source>
        <dbReference type="Pfam" id="PF06276"/>
    </source>
</evidence>
<dbReference type="Proteomes" id="UP000319432">
    <property type="component" value="Chromosome"/>
</dbReference>
<evidence type="ECO:0000313" key="2">
    <source>
        <dbReference type="EMBL" id="QDX94879.1"/>
    </source>
</evidence>